<proteinExistence type="predicted"/>
<dbReference type="Proteomes" id="UP000886998">
    <property type="component" value="Unassembled WGS sequence"/>
</dbReference>
<evidence type="ECO:0000313" key="1">
    <source>
        <dbReference type="EMBL" id="GFS65822.1"/>
    </source>
</evidence>
<gene>
    <name evidence="1" type="ORF">TNIN_484661</name>
</gene>
<name>A0A8X6IY31_9ARAC</name>
<evidence type="ECO:0000313" key="2">
    <source>
        <dbReference type="Proteomes" id="UP000886998"/>
    </source>
</evidence>
<keyword evidence="2" id="KW-1185">Reference proteome</keyword>
<accession>A0A8X6IY31</accession>
<feature type="non-terminal residue" evidence="1">
    <location>
        <position position="1"/>
    </location>
</feature>
<dbReference type="EMBL" id="BMAV01028195">
    <property type="protein sequence ID" value="GFS65822.1"/>
    <property type="molecule type" value="Genomic_DNA"/>
</dbReference>
<dbReference type="AlphaFoldDB" id="A0A8X6IY31"/>
<organism evidence="1 2">
    <name type="scientific">Trichonephila inaurata madagascariensis</name>
    <dbReference type="NCBI Taxonomy" id="2747483"/>
    <lineage>
        <taxon>Eukaryota</taxon>
        <taxon>Metazoa</taxon>
        <taxon>Ecdysozoa</taxon>
        <taxon>Arthropoda</taxon>
        <taxon>Chelicerata</taxon>
        <taxon>Arachnida</taxon>
        <taxon>Araneae</taxon>
        <taxon>Araneomorphae</taxon>
        <taxon>Entelegynae</taxon>
        <taxon>Araneoidea</taxon>
        <taxon>Nephilidae</taxon>
        <taxon>Trichonephila</taxon>
        <taxon>Trichonephila inaurata</taxon>
    </lineage>
</organism>
<protein>
    <submittedName>
        <fullName evidence="1">Uncharacterized protein</fullName>
    </submittedName>
</protein>
<sequence>MDVSGSPSTRADPSRSQALEFSIAIELFLEQRAWVDDLNYSHLIRIFGTEYGPAPGQQKWNGLISATLGTLLPARNTTSLYLSTASGSCLPDKKRKRFSSATLNALRLNGIADDESLSLQLQILKDIQARHQSA</sequence>
<comment type="caution">
    <text evidence="1">The sequence shown here is derived from an EMBL/GenBank/DDBJ whole genome shotgun (WGS) entry which is preliminary data.</text>
</comment>
<reference evidence="1" key="1">
    <citation type="submission" date="2020-08" db="EMBL/GenBank/DDBJ databases">
        <title>Multicomponent nature underlies the extraordinary mechanical properties of spider dragline silk.</title>
        <authorList>
            <person name="Kono N."/>
            <person name="Nakamura H."/>
            <person name="Mori M."/>
            <person name="Yoshida Y."/>
            <person name="Ohtoshi R."/>
            <person name="Malay A.D."/>
            <person name="Moran D.A.P."/>
            <person name="Tomita M."/>
            <person name="Numata K."/>
            <person name="Arakawa K."/>
        </authorList>
    </citation>
    <scope>NUCLEOTIDE SEQUENCE</scope>
</reference>